<reference evidence="4 5" key="1">
    <citation type="submission" date="2019-12" db="EMBL/GenBank/DDBJ databases">
        <authorList>
            <person name="Alioto T."/>
            <person name="Alioto T."/>
            <person name="Gomez Garrido J."/>
        </authorList>
    </citation>
    <scope>NUCLEOTIDE SEQUENCE [LARGE SCALE GENOMIC DNA]</scope>
</reference>
<dbReference type="AlphaFoldDB" id="A0A8S0QSD4"/>
<evidence type="ECO:0000256" key="1">
    <source>
        <dbReference type="SAM" id="Coils"/>
    </source>
</evidence>
<keyword evidence="1" id="KW-0175">Coiled coil</keyword>
<evidence type="ECO:0000259" key="3">
    <source>
        <dbReference type="SMART" id="SM00338"/>
    </source>
</evidence>
<feature type="domain" description="BZIP" evidence="3">
    <location>
        <begin position="220"/>
        <end position="279"/>
    </location>
</feature>
<dbReference type="Proteomes" id="UP000594638">
    <property type="component" value="Unassembled WGS sequence"/>
</dbReference>
<feature type="compositionally biased region" description="Polar residues" evidence="2">
    <location>
        <begin position="169"/>
        <end position="179"/>
    </location>
</feature>
<feature type="region of interest" description="Disordered" evidence="2">
    <location>
        <begin position="133"/>
        <end position="207"/>
    </location>
</feature>
<dbReference type="Gramene" id="OE9A104471T2">
    <property type="protein sequence ID" value="OE9A104471C2"/>
    <property type="gene ID" value="OE9A104471"/>
</dbReference>
<dbReference type="InterPro" id="IPR004827">
    <property type="entry name" value="bZIP"/>
</dbReference>
<dbReference type="SMART" id="SM00338">
    <property type="entry name" value="BRLZ"/>
    <property type="match status" value="1"/>
</dbReference>
<dbReference type="PANTHER" id="PTHR46835:SF3">
    <property type="entry name" value="BASIC-LEUCINE ZIPPER (BZIP) TRANSCRIPTION FACTOR FAMILY PROTEIN"/>
    <property type="match status" value="1"/>
</dbReference>
<evidence type="ECO:0000313" key="4">
    <source>
        <dbReference type="EMBL" id="CAA2968701.1"/>
    </source>
</evidence>
<evidence type="ECO:0000313" key="5">
    <source>
        <dbReference type="Proteomes" id="UP000594638"/>
    </source>
</evidence>
<dbReference type="GO" id="GO:0005634">
    <property type="term" value="C:nucleus"/>
    <property type="evidence" value="ECO:0007669"/>
    <property type="project" value="UniProtKB-ARBA"/>
</dbReference>
<name>A0A8S0QSD4_OLEEU</name>
<proteinExistence type="predicted"/>
<dbReference type="InterPro" id="IPR044759">
    <property type="entry name" value="bZIP_RF2"/>
</dbReference>
<dbReference type="GO" id="GO:0003700">
    <property type="term" value="F:DNA-binding transcription factor activity"/>
    <property type="evidence" value="ECO:0007669"/>
    <property type="project" value="InterPro"/>
</dbReference>
<feature type="coiled-coil region" evidence="1">
    <location>
        <begin position="235"/>
        <end position="290"/>
    </location>
</feature>
<accession>A0A8S0QSD4</accession>
<dbReference type="SUPFAM" id="SSF57959">
    <property type="entry name" value="Leucine zipper domain"/>
    <property type="match status" value="1"/>
</dbReference>
<gene>
    <name evidence="4" type="ORF">OLEA9_A104471</name>
</gene>
<feature type="compositionally biased region" description="Basic and acidic residues" evidence="2">
    <location>
        <begin position="180"/>
        <end position="207"/>
    </location>
</feature>
<dbReference type="InterPro" id="IPR044797">
    <property type="entry name" value="At4g06598-like"/>
</dbReference>
<dbReference type="EMBL" id="CACTIH010001919">
    <property type="protein sequence ID" value="CAA2968701.1"/>
    <property type="molecule type" value="Genomic_DNA"/>
</dbReference>
<organism evidence="4 5">
    <name type="scientific">Olea europaea subsp. europaea</name>
    <dbReference type="NCBI Taxonomy" id="158383"/>
    <lineage>
        <taxon>Eukaryota</taxon>
        <taxon>Viridiplantae</taxon>
        <taxon>Streptophyta</taxon>
        <taxon>Embryophyta</taxon>
        <taxon>Tracheophyta</taxon>
        <taxon>Spermatophyta</taxon>
        <taxon>Magnoliopsida</taxon>
        <taxon>eudicotyledons</taxon>
        <taxon>Gunneridae</taxon>
        <taxon>Pentapetalae</taxon>
        <taxon>asterids</taxon>
        <taxon>lamiids</taxon>
        <taxon>Lamiales</taxon>
        <taxon>Oleaceae</taxon>
        <taxon>Oleeae</taxon>
        <taxon>Olea</taxon>
    </lineage>
</organism>
<dbReference type="OrthoDB" id="1878267at2759"/>
<protein>
    <submittedName>
        <fullName evidence="4">Basic-leucine zipper transcription factor</fullName>
    </submittedName>
</protein>
<comment type="caution">
    <text evidence="4">The sequence shown here is derived from an EMBL/GenBank/DDBJ whole genome shotgun (WGS) entry which is preliminary data.</text>
</comment>
<dbReference type="Gramene" id="OE9A104471T3">
    <property type="protein sequence ID" value="OE9A104471C3"/>
    <property type="gene ID" value="OE9A104471"/>
</dbReference>
<dbReference type="InterPro" id="IPR046347">
    <property type="entry name" value="bZIP_sf"/>
</dbReference>
<evidence type="ECO:0000256" key="2">
    <source>
        <dbReference type="SAM" id="MobiDB-lite"/>
    </source>
</evidence>
<sequence length="362" mass="41081">MIYSGKNSSLPPKSPFPSIYPSYVDYVPSHGVGLKGLPKPREVNSHHQRTSSESFLIEEQPSWFDELLNEPETPVRRGHRRSSSDSFAYIDTINVGNSNYVAPDNNKFKNLTSVPSWGTQDFEFYRDIRHGSSYGAPNSLGKTKNRTWDMPVNSVAPPRGLPSPGDYTIIQNAGSSSTSKEAERRPSSPTEKQDPGEYVIHDPKGSSELDSFLAKHSTSEMDTKRAKQQFAQRSRVRKLQYIAELERNVQALQAEGSEVSAELEFLNRQNLILNMENKTLKQRLESLAQEHLIKHFEHEVLEREVGRLRALYQQQQQPQQLQQSSSHRRAKSNDFDQQFANLSLKHKEASGGHIQVSGQRHI</sequence>
<dbReference type="CDD" id="cd14703">
    <property type="entry name" value="bZIP_plant_RF2"/>
    <property type="match status" value="1"/>
</dbReference>
<dbReference type="PANTHER" id="PTHR46835">
    <property type="entry name" value="BASIC-LEUCINE ZIPPER (BZIP) TRANSCRIPTION FACTOR FAMILY PROTEIN-RELATED"/>
    <property type="match status" value="1"/>
</dbReference>
<keyword evidence="5" id="KW-1185">Reference proteome</keyword>